<dbReference type="Proteomes" id="UP000053372">
    <property type="component" value="Unassembled WGS sequence"/>
</dbReference>
<gene>
    <name evidence="1" type="ORF">BC008_27740</name>
    <name evidence="2" type="ORF">BC008_28440</name>
</gene>
<dbReference type="EMBL" id="LMTZ01000092">
    <property type="protein sequence ID" value="KST66984.1"/>
    <property type="molecule type" value="Genomic_DNA"/>
</dbReference>
<evidence type="ECO:0000313" key="1">
    <source>
        <dbReference type="EMBL" id="KST66984.1"/>
    </source>
</evidence>
<organism evidence="1 3">
    <name type="scientific">Mastigocoleus testarum BC008</name>
    <dbReference type="NCBI Taxonomy" id="371196"/>
    <lineage>
        <taxon>Bacteria</taxon>
        <taxon>Bacillati</taxon>
        <taxon>Cyanobacteriota</taxon>
        <taxon>Cyanophyceae</taxon>
        <taxon>Nostocales</taxon>
        <taxon>Hapalosiphonaceae</taxon>
        <taxon>Mastigocoleus</taxon>
    </lineage>
</organism>
<dbReference type="EMBL" id="LMTZ01000090">
    <property type="protein sequence ID" value="KST67127.1"/>
    <property type="molecule type" value="Genomic_DNA"/>
</dbReference>
<comment type="caution">
    <text evidence="1">The sequence shown here is derived from an EMBL/GenBank/DDBJ whole genome shotgun (WGS) entry which is preliminary data.</text>
</comment>
<dbReference type="RefSeq" id="WP_027843915.1">
    <property type="nucleotide sequence ID" value="NZ_LMTZ01000090.1"/>
</dbReference>
<dbReference type="AlphaFoldDB" id="A0A0V7ZR66"/>
<protein>
    <submittedName>
        <fullName evidence="1">Uncharacterized protein</fullName>
    </submittedName>
</protein>
<dbReference type="OrthoDB" id="483433at2"/>
<evidence type="ECO:0000313" key="2">
    <source>
        <dbReference type="EMBL" id="KST67127.1"/>
    </source>
</evidence>
<evidence type="ECO:0000313" key="3">
    <source>
        <dbReference type="Proteomes" id="UP000053372"/>
    </source>
</evidence>
<reference evidence="1 3" key="1">
    <citation type="journal article" date="2015" name="Genome Announc.">
        <title>Draft Genome of the Euendolithic (true boring) Cyanobacterium Mastigocoleus testarum strain BC008.</title>
        <authorList>
            <person name="Guida B.S."/>
            <person name="Garcia-Pichel F."/>
        </authorList>
    </citation>
    <scope>NUCLEOTIDE SEQUENCE [LARGE SCALE GENOMIC DNA]</scope>
    <source>
        <strain evidence="1 3">BC008</strain>
    </source>
</reference>
<keyword evidence="3" id="KW-1185">Reference proteome</keyword>
<proteinExistence type="predicted"/>
<accession>A0A0V7ZR66</accession>
<sequence>MDLEMVLNELSLKTPVGDRYEARQLMSQLIGTLRQATANGANRVLRTSDEIHSLELAPNYRISQWRNDPKVDREESRFFKTLVTKAPFWTDVFEEFKDEFDLSDIKHQGELVRGIGFALIIDALPISFNSEKRWNCCYLSLEIIRIDANQEVVDETVKIVHASCHNHVLVHADWIKNRIRTEVTNGEQLWSRRQELFPSLEFCDDVSKQIQSLDTGKPMLTQVLKRLLELEEYCKTWKNGAFDSDALPSKVTPESESRLNQFKDKLTFECSDGKKRVFSLHARMTPGAWRLHFCTELGPGKIIIGYIGPKIQ</sequence>
<name>A0A0V7ZR66_9CYAN</name>